<dbReference type="GeneID" id="10971104"/>
<sequence length="44" mass="5299">MARSRPCQNVRPQYSSNLFCVFRFILRQELCRFISGFILVKNFL</sequence>
<reference evidence="1 2" key="3">
    <citation type="journal article" date="1996" name="Virology">
        <title>Analysis of 94 kb of the chlorella virus PBCV-1 330-kb genome: map positions 88 to 182.</title>
        <authorList>
            <person name="Lu Z."/>
            <person name="Li Y."/>
            <person name="Que Q."/>
            <person name="Kutish G.F."/>
            <person name="Rock D.L."/>
            <person name="Van Etten J.L."/>
        </authorList>
    </citation>
    <scope>NUCLEOTIDE SEQUENCE [LARGE SCALE GENOMIC DNA]</scope>
</reference>
<dbReference type="Proteomes" id="UP000000862">
    <property type="component" value="Segment"/>
</dbReference>
<evidence type="ECO:0000313" key="1">
    <source>
        <dbReference type="EMBL" id="AEI70085.1"/>
    </source>
</evidence>
<evidence type="ECO:0000313" key="2">
    <source>
        <dbReference type="Proteomes" id="UP000000862"/>
    </source>
</evidence>
<reference evidence="1 2" key="2">
    <citation type="journal article" date="1995" name="Virology">
        <title>Analysis of 43 kb of the Chlorella virus PBCV-1 330-kb genome: map positions 45 to 88.</title>
        <authorList>
            <person name="Li Y."/>
            <person name="Lu Z."/>
            <person name="Burbank D.E."/>
            <person name="Kutish G.F."/>
            <person name="Rock D.L."/>
            <person name="Van Etten J.L."/>
        </authorList>
    </citation>
    <scope>NUCLEOTIDE SEQUENCE [LARGE SCALE GENOMIC DNA]</scope>
</reference>
<reference evidence="1 2" key="1">
    <citation type="journal article" date="1995" name="Virology">
        <title>Analysis of 45 kb of DNA located at the left end of the chlorella virus PBCV-1 genome.</title>
        <authorList>
            <person name="Lu Z."/>
            <person name="Li Y."/>
            <person name="Zhang Y."/>
            <person name="Kutish G.F."/>
            <person name="Rock D.L."/>
            <person name="Van Etten J.L."/>
        </authorList>
    </citation>
    <scope>NUCLEOTIDE SEQUENCE [LARGE SCALE GENOMIC DNA]</scope>
</reference>
<organism evidence="1 2">
    <name type="scientific">Paramecium bursaria Chlorella virus 1</name>
    <name type="common">PBCV-1</name>
    <dbReference type="NCBI Taxonomy" id="10506"/>
    <lineage>
        <taxon>Viruses</taxon>
        <taxon>Varidnaviria</taxon>
        <taxon>Bamfordvirae</taxon>
        <taxon>Nucleocytoviricota</taxon>
        <taxon>Megaviricetes</taxon>
        <taxon>Algavirales</taxon>
        <taxon>Phycodnaviridae</taxon>
        <taxon>Chlorovirus</taxon>
        <taxon>Chlorovirus vanettense</taxon>
    </lineage>
</organism>
<gene>
    <name evidence="1" type="primary">a350aR</name>
</gene>
<reference evidence="1 2" key="7">
    <citation type="journal article" date="2000" name="Virology">
        <title>Characterization of a beta-1,3-glucanase encoded by chlorella virus PBCV-1.</title>
        <authorList>
            <person name="Sun L."/>
            <person name="Gurnon J.R."/>
            <person name="Adams B.J."/>
            <person name="Graves M.V."/>
            <person name="Van Etten J.L."/>
        </authorList>
    </citation>
    <scope>NUCLEOTIDE SEQUENCE [LARGE SCALE GENOMIC DNA]</scope>
</reference>
<reference evidence="1 2" key="8">
    <citation type="journal article" date="2010" name="J. Virol.">
        <title>Microarray analysis of Paramecium bursaria chlorella virus 1 transcription.</title>
        <authorList>
            <person name="Yanai-Balser G.M."/>
            <person name="Duncan G.A."/>
            <person name="Eudy J.D."/>
            <person name="Wang D."/>
            <person name="Li X."/>
            <person name="Agarkova I.V."/>
            <person name="Dunigan D.D."/>
            <person name="Van Etten J.L."/>
        </authorList>
    </citation>
    <scope>NUCLEOTIDE SEQUENCE [LARGE SCALE GENOMIC DNA]</scope>
</reference>
<protein>
    <submittedName>
        <fullName evidence="1">Uncharacterized protein</fullName>
    </submittedName>
</protein>
<accession>F8TU24</accession>
<name>F8TU24_PBCV1</name>
<dbReference type="RefSeq" id="YP_004678940.1">
    <property type="nucleotide sequence ID" value="NC_000852.5"/>
</dbReference>
<dbReference type="KEGG" id="vg:10971104"/>
<dbReference type="EMBL" id="JF411744">
    <property type="protein sequence ID" value="AEI70085.1"/>
    <property type="molecule type" value="Genomic_DNA"/>
</dbReference>
<keyword evidence="2" id="KW-1185">Reference proteome</keyword>
<reference evidence="1 2" key="5">
    <citation type="journal article" date="1997" name="Virology">
        <title>Analysis of 74 kb of DNA located at the right end of the 330-kb chlorella virus PBCV-1 genome.</title>
        <authorList>
            <person name="Li Y."/>
            <person name="Lu Z."/>
            <person name="Sun L."/>
            <person name="Ropp S."/>
            <person name="Kutish G.F."/>
            <person name="Rock D.L."/>
            <person name="Van Etten J.L."/>
        </authorList>
    </citation>
    <scope>NUCLEOTIDE SEQUENCE [LARGE SCALE GENOMIC DNA]</scope>
</reference>
<reference evidence="1 2" key="6">
    <citation type="journal article" date="1999" name="Virology">
        <title>Chlorella virus PBCV-1 encodes a functional homospermidine synthase.</title>
        <authorList>
            <person name="Kaiser A."/>
            <person name="Vollmert M."/>
            <person name="Tholl D."/>
            <person name="Graves M.V."/>
            <person name="Gurnon J.R."/>
            <person name="Xing W."/>
            <person name="Lisec A.D."/>
            <person name="Nickerson K.W."/>
            <person name="Van Etten J.L."/>
        </authorList>
    </citation>
    <scope>NUCLEOTIDE SEQUENCE [LARGE SCALE GENOMIC DNA]</scope>
</reference>
<organismHost>
    <name type="scientific">Chlorella</name>
    <dbReference type="NCBI Taxonomy" id="3071"/>
</organismHost>
<reference evidence="1 2" key="4">
    <citation type="journal article" date="1996" name="Virology">
        <title>Analysis of 76 kb of the chlorella virus PBCV-1 330-kb genome: map positions 182 to 258.</title>
        <authorList>
            <person name="Kutish G.F."/>
            <person name="Li Y."/>
            <person name="Lu Z."/>
            <person name="Furuta M."/>
            <person name="Rock D.L."/>
            <person name="Van Etten J.L."/>
        </authorList>
    </citation>
    <scope>NUCLEOTIDE SEQUENCE [LARGE SCALE GENOMIC DNA]</scope>
</reference>
<proteinExistence type="predicted"/>